<evidence type="ECO:0000313" key="2">
    <source>
        <dbReference type="Proteomes" id="UP000269396"/>
    </source>
</evidence>
<gene>
    <name evidence="1" type="ORF">SMTD_LOCUS4028</name>
</gene>
<sequence>MRPQFVEVKLEEQHLQQTLFHNGFQWYLDCNPQ</sequence>
<dbReference type="EMBL" id="UZAL01009376">
    <property type="protein sequence ID" value="VDP01903.1"/>
    <property type="molecule type" value="Genomic_DNA"/>
</dbReference>
<dbReference type="AlphaFoldDB" id="A0A3P8E077"/>
<accession>A0A3P8E077</accession>
<reference evidence="1 2" key="1">
    <citation type="submission" date="2018-11" db="EMBL/GenBank/DDBJ databases">
        <authorList>
            <consortium name="Pathogen Informatics"/>
        </authorList>
    </citation>
    <scope>NUCLEOTIDE SEQUENCE [LARGE SCALE GENOMIC DNA]</scope>
    <source>
        <strain>Denwood</strain>
        <strain evidence="2">Zambia</strain>
    </source>
</reference>
<evidence type="ECO:0000313" key="1">
    <source>
        <dbReference type="EMBL" id="VDP01903.1"/>
    </source>
</evidence>
<proteinExistence type="predicted"/>
<dbReference type="Proteomes" id="UP000269396">
    <property type="component" value="Unassembled WGS sequence"/>
</dbReference>
<name>A0A3P8E077_9TREM</name>
<protein>
    <submittedName>
        <fullName evidence="1">Uncharacterized protein</fullName>
    </submittedName>
</protein>
<organism evidence="1 2">
    <name type="scientific">Schistosoma mattheei</name>
    <dbReference type="NCBI Taxonomy" id="31246"/>
    <lineage>
        <taxon>Eukaryota</taxon>
        <taxon>Metazoa</taxon>
        <taxon>Spiralia</taxon>
        <taxon>Lophotrochozoa</taxon>
        <taxon>Platyhelminthes</taxon>
        <taxon>Trematoda</taxon>
        <taxon>Digenea</taxon>
        <taxon>Strigeidida</taxon>
        <taxon>Schistosomatoidea</taxon>
        <taxon>Schistosomatidae</taxon>
        <taxon>Schistosoma</taxon>
    </lineage>
</organism>
<keyword evidence="2" id="KW-1185">Reference proteome</keyword>